<accession>A0A380ZV31</accession>
<protein>
    <submittedName>
        <fullName evidence="1">Uncharacterized protein</fullName>
    </submittedName>
</protein>
<evidence type="ECO:0000313" key="1">
    <source>
        <dbReference type="EMBL" id="SUV52628.1"/>
    </source>
</evidence>
<name>A0A380ZV31_9FLAO</name>
<organism evidence="1 2">
    <name type="scientific">Bergeyella zoohelcum</name>
    <dbReference type="NCBI Taxonomy" id="1015"/>
    <lineage>
        <taxon>Bacteria</taxon>
        <taxon>Pseudomonadati</taxon>
        <taxon>Bacteroidota</taxon>
        <taxon>Flavobacteriia</taxon>
        <taxon>Flavobacteriales</taxon>
        <taxon>Weeksellaceae</taxon>
        <taxon>Bergeyella</taxon>
    </lineage>
</organism>
<evidence type="ECO:0000313" key="2">
    <source>
        <dbReference type="Proteomes" id="UP000255515"/>
    </source>
</evidence>
<dbReference type="EMBL" id="UFTJ01000003">
    <property type="protein sequence ID" value="SUV52628.1"/>
    <property type="molecule type" value="Genomic_DNA"/>
</dbReference>
<gene>
    <name evidence="1" type="ORF">NCTC11661_01768</name>
</gene>
<reference evidence="1 2" key="1">
    <citation type="submission" date="2018-06" db="EMBL/GenBank/DDBJ databases">
        <authorList>
            <consortium name="Pathogen Informatics"/>
            <person name="Doyle S."/>
        </authorList>
    </citation>
    <scope>NUCLEOTIDE SEQUENCE [LARGE SCALE GENOMIC DNA]</scope>
    <source>
        <strain evidence="1 2">NCTC11661</strain>
    </source>
</reference>
<sequence length="43" mass="5354">MRKIESEWFLQRSQIFNFEEKIISKKLYYISDSGKKYIYDKSI</sequence>
<dbReference type="AlphaFoldDB" id="A0A380ZV31"/>
<dbReference type="Proteomes" id="UP000255515">
    <property type="component" value="Unassembled WGS sequence"/>
</dbReference>
<proteinExistence type="predicted"/>